<protein>
    <submittedName>
        <fullName evidence="1">Uncharacterized protein</fullName>
    </submittedName>
</protein>
<dbReference type="Gene3D" id="3.60.10.10">
    <property type="entry name" value="Endonuclease/exonuclease/phosphatase"/>
    <property type="match status" value="1"/>
</dbReference>
<evidence type="ECO:0000313" key="2">
    <source>
        <dbReference type="Proteomes" id="UP001235939"/>
    </source>
</evidence>
<organism evidence="1 2">
    <name type="scientific">Cordylochernes scorpioides</name>
    <dbReference type="NCBI Taxonomy" id="51811"/>
    <lineage>
        <taxon>Eukaryota</taxon>
        <taxon>Metazoa</taxon>
        <taxon>Ecdysozoa</taxon>
        <taxon>Arthropoda</taxon>
        <taxon>Chelicerata</taxon>
        <taxon>Arachnida</taxon>
        <taxon>Pseudoscorpiones</taxon>
        <taxon>Cheliferoidea</taxon>
        <taxon>Chernetidae</taxon>
        <taxon>Cordylochernes</taxon>
    </lineage>
</organism>
<evidence type="ECO:0000313" key="1">
    <source>
        <dbReference type="EMBL" id="UYV81019.1"/>
    </source>
</evidence>
<name>A0ABY6LK96_9ARAC</name>
<accession>A0ABY6LK96</accession>
<sequence length="274" mass="30540">MSRVTSIDGLYIITEKDSPLVFKHGRDGNDSQTTRDIRNEYLRLRGHTLDTITKQAVKLCDDATDAGQLIVTNINCQSLSAHAADIETDTVIPRSDYLVLTETWMRDTCEPTPIKGYECVSRENNRPNSDTNAAGGVAIYRKLSSTSTAEVFQVAITDVTRVIKTKGDMCMTEVTCFAANTSFKFILGAVYIHPGASMQDIGMLLWQGLGPYIHNSQYVPPFKKRIVVHLKSDHNMGDKQPVGHDVTTCLPQQLSKRLLWGQCQLQATRKEMGR</sequence>
<dbReference type="InterPro" id="IPR036691">
    <property type="entry name" value="Endo/exonu/phosph_ase_sf"/>
</dbReference>
<dbReference type="Proteomes" id="UP001235939">
    <property type="component" value="Chromosome 19"/>
</dbReference>
<reference evidence="1 2" key="1">
    <citation type="submission" date="2022-01" db="EMBL/GenBank/DDBJ databases">
        <title>A chromosomal length assembly of Cordylochernes scorpioides.</title>
        <authorList>
            <person name="Zeh D."/>
            <person name="Zeh J."/>
        </authorList>
    </citation>
    <scope>NUCLEOTIDE SEQUENCE [LARGE SCALE GENOMIC DNA]</scope>
    <source>
        <strain evidence="1">IN4F17</strain>
        <tissue evidence="1">Whole Body</tissue>
    </source>
</reference>
<keyword evidence="2" id="KW-1185">Reference proteome</keyword>
<dbReference type="EMBL" id="CP092881">
    <property type="protein sequence ID" value="UYV81019.1"/>
    <property type="molecule type" value="Genomic_DNA"/>
</dbReference>
<gene>
    <name evidence="1" type="ORF">LAZ67_19002539</name>
</gene>
<proteinExistence type="predicted"/>